<dbReference type="PANTHER" id="PTHR21245">
    <property type="entry name" value="HETEROGENEOUS NUCLEAR RIBONUCLEOPROTEIN"/>
    <property type="match status" value="1"/>
</dbReference>
<evidence type="ECO:0000259" key="4">
    <source>
        <dbReference type="PROSITE" id="PS50102"/>
    </source>
</evidence>
<evidence type="ECO:0000313" key="5">
    <source>
        <dbReference type="EMBL" id="KAF9587944.1"/>
    </source>
</evidence>
<dbReference type="GO" id="GO:0004668">
    <property type="term" value="F:protein-arginine deiminase activity"/>
    <property type="evidence" value="ECO:0007669"/>
    <property type="project" value="InterPro"/>
</dbReference>
<dbReference type="AlphaFoldDB" id="A0A835GVX8"/>
<feature type="domain" description="RRM" evidence="4">
    <location>
        <begin position="33"/>
        <end position="107"/>
    </location>
</feature>
<dbReference type="SUPFAM" id="SSF55909">
    <property type="entry name" value="Pentein"/>
    <property type="match status" value="1"/>
</dbReference>
<dbReference type="InterPro" id="IPR012677">
    <property type="entry name" value="Nucleotide-bd_a/b_plait_sf"/>
</dbReference>
<sequence>MLAVGSYGQTIAIYSEGNMKLLYVLHGQEGGVTHVYVGGIPHDAFEKDLKGFCESVGEVTWVRMMKGKDSRENKGYAFVTFRTKDLAAKAIMNNTEFKSIFSSIKSPITKDMRPILPPQTRSSNIQFQKEQVQFRKKYVLETLLNLKYGASLFTSLLYNLNYRVVRTIAQWSNARSKIPENIRVVEMSMNDSGFCDMGPTFVVHDKAPSLGDPEHKVAGIDWNFNSWGGGEWRMVIDSDEEIDGGFSYLLKEKEKGINSGPTGYLTITRINIGIGGGLLDDVKGETDRILRKARRRKI</sequence>
<organism evidence="5 6">
    <name type="scientific">Coptis chinensis</name>
    <dbReference type="NCBI Taxonomy" id="261450"/>
    <lineage>
        <taxon>Eukaryota</taxon>
        <taxon>Viridiplantae</taxon>
        <taxon>Streptophyta</taxon>
        <taxon>Embryophyta</taxon>
        <taxon>Tracheophyta</taxon>
        <taxon>Spermatophyta</taxon>
        <taxon>Magnoliopsida</taxon>
        <taxon>Ranunculales</taxon>
        <taxon>Ranunculaceae</taxon>
        <taxon>Coptidoideae</taxon>
        <taxon>Coptis</taxon>
    </lineage>
</organism>
<dbReference type="InterPro" id="IPR000504">
    <property type="entry name" value="RRM_dom"/>
</dbReference>
<dbReference type="GO" id="GO:0009446">
    <property type="term" value="P:putrescine biosynthetic process"/>
    <property type="evidence" value="ECO:0007669"/>
    <property type="project" value="InterPro"/>
</dbReference>
<dbReference type="Gene3D" id="3.30.70.330">
    <property type="match status" value="1"/>
</dbReference>
<evidence type="ECO:0000256" key="2">
    <source>
        <dbReference type="ARBA" id="ARBA00022884"/>
    </source>
</evidence>
<dbReference type="InterPro" id="IPR035979">
    <property type="entry name" value="RBD_domain_sf"/>
</dbReference>
<dbReference type="Gene3D" id="3.75.10.10">
    <property type="entry name" value="L-arginine/glycine Amidinotransferase, Chain A"/>
    <property type="match status" value="1"/>
</dbReference>
<keyword evidence="6" id="KW-1185">Reference proteome</keyword>
<dbReference type="Pfam" id="PF00076">
    <property type="entry name" value="RRM_1"/>
    <property type="match status" value="1"/>
</dbReference>
<comment type="caution">
    <text evidence="5">The sequence shown here is derived from an EMBL/GenBank/DDBJ whole genome shotgun (WGS) entry which is preliminary data.</text>
</comment>
<dbReference type="Pfam" id="PF04371">
    <property type="entry name" value="PAD_porph"/>
    <property type="match status" value="1"/>
</dbReference>
<protein>
    <recommendedName>
        <fullName evidence="4">RRM domain-containing protein</fullName>
    </recommendedName>
</protein>
<keyword evidence="1" id="KW-0378">Hydrolase</keyword>
<proteinExistence type="predicted"/>
<dbReference type="SUPFAM" id="SSF54928">
    <property type="entry name" value="RNA-binding domain, RBD"/>
    <property type="match status" value="1"/>
</dbReference>
<dbReference type="EMBL" id="JADFTS010000009">
    <property type="protein sequence ID" value="KAF9587944.1"/>
    <property type="molecule type" value="Genomic_DNA"/>
</dbReference>
<feature type="non-terminal residue" evidence="5">
    <location>
        <position position="298"/>
    </location>
</feature>
<name>A0A835GVX8_9MAGN</name>
<dbReference type="CDD" id="cd00590">
    <property type="entry name" value="RRM_SF"/>
    <property type="match status" value="1"/>
</dbReference>
<dbReference type="Proteomes" id="UP000631114">
    <property type="component" value="Unassembled WGS sequence"/>
</dbReference>
<dbReference type="InterPro" id="IPR007466">
    <property type="entry name" value="Peptidyl-Arg-deiminase_porph"/>
</dbReference>
<reference evidence="5 6" key="1">
    <citation type="submission" date="2020-10" db="EMBL/GenBank/DDBJ databases">
        <title>The Coptis chinensis genome and diversification of protoberbering-type alkaloids.</title>
        <authorList>
            <person name="Wang B."/>
            <person name="Shu S."/>
            <person name="Song C."/>
            <person name="Liu Y."/>
        </authorList>
    </citation>
    <scope>NUCLEOTIDE SEQUENCE [LARGE SCALE GENOMIC DNA]</scope>
    <source>
        <strain evidence="5">HL-2020</strain>
        <tissue evidence="5">Leaf</tissue>
    </source>
</reference>
<evidence type="ECO:0000256" key="3">
    <source>
        <dbReference type="PROSITE-ProRule" id="PRU00176"/>
    </source>
</evidence>
<dbReference type="OrthoDB" id="3800936at2759"/>
<dbReference type="GO" id="GO:0003723">
    <property type="term" value="F:RNA binding"/>
    <property type="evidence" value="ECO:0007669"/>
    <property type="project" value="UniProtKB-UniRule"/>
</dbReference>
<dbReference type="SMART" id="SM00360">
    <property type="entry name" value="RRM"/>
    <property type="match status" value="1"/>
</dbReference>
<accession>A0A835GVX8</accession>
<keyword evidence="2 3" id="KW-0694">RNA-binding</keyword>
<evidence type="ECO:0000313" key="6">
    <source>
        <dbReference type="Proteomes" id="UP000631114"/>
    </source>
</evidence>
<dbReference type="PROSITE" id="PS50102">
    <property type="entry name" value="RRM"/>
    <property type="match status" value="1"/>
</dbReference>
<evidence type="ECO:0000256" key="1">
    <source>
        <dbReference type="ARBA" id="ARBA00022801"/>
    </source>
</evidence>
<gene>
    <name evidence="5" type="ORF">IFM89_006269</name>
</gene>